<dbReference type="EMBL" id="VSSQ01021965">
    <property type="protein sequence ID" value="MPM67927.1"/>
    <property type="molecule type" value="Genomic_DNA"/>
</dbReference>
<proteinExistence type="predicted"/>
<protein>
    <submittedName>
        <fullName evidence="1">Uncharacterized protein</fullName>
    </submittedName>
</protein>
<comment type="caution">
    <text evidence="1">The sequence shown here is derived from an EMBL/GenBank/DDBJ whole genome shotgun (WGS) entry which is preliminary data.</text>
</comment>
<sequence>MAEDEVLELDAAGLHIDLDLRRRGGEGIGRRVVADVFHIDILVALVREGTDTGDAAAKVPLLVAEAGLVVGDVLLRVALDEDSVVLHLDVRGLAAPLLGPVREQFEFRVADGAAAGVAAEEGDA</sequence>
<gene>
    <name evidence="1" type="ORF">SDC9_114852</name>
</gene>
<dbReference type="AlphaFoldDB" id="A0A645BRR7"/>
<accession>A0A645BRR7</accession>
<name>A0A645BRR7_9ZZZZ</name>
<evidence type="ECO:0000313" key="1">
    <source>
        <dbReference type="EMBL" id="MPM67927.1"/>
    </source>
</evidence>
<organism evidence="1">
    <name type="scientific">bioreactor metagenome</name>
    <dbReference type="NCBI Taxonomy" id="1076179"/>
    <lineage>
        <taxon>unclassified sequences</taxon>
        <taxon>metagenomes</taxon>
        <taxon>ecological metagenomes</taxon>
    </lineage>
</organism>
<reference evidence="1" key="1">
    <citation type="submission" date="2019-08" db="EMBL/GenBank/DDBJ databases">
        <authorList>
            <person name="Kucharzyk K."/>
            <person name="Murdoch R.W."/>
            <person name="Higgins S."/>
            <person name="Loffler F."/>
        </authorList>
    </citation>
    <scope>NUCLEOTIDE SEQUENCE</scope>
</reference>